<proteinExistence type="predicted"/>
<reference evidence="3" key="1">
    <citation type="journal article" date="2019" name="Int. J. Syst. Evol. Microbiol.">
        <title>The Global Catalogue of Microorganisms (GCM) 10K type strain sequencing project: providing services to taxonomists for standard genome sequencing and annotation.</title>
        <authorList>
            <consortium name="The Broad Institute Genomics Platform"/>
            <consortium name="The Broad Institute Genome Sequencing Center for Infectious Disease"/>
            <person name="Wu L."/>
            <person name="Ma J."/>
        </authorList>
    </citation>
    <scope>NUCLEOTIDE SEQUENCE [LARGE SCALE GENOMIC DNA]</scope>
    <source>
        <strain evidence="3">CGMCC 1.10363</strain>
    </source>
</reference>
<evidence type="ECO:0008006" key="4">
    <source>
        <dbReference type="Google" id="ProtNLM"/>
    </source>
</evidence>
<comment type="caution">
    <text evidence="2">The sequence shown here is derived from an EMBL/GenBank/DDBJ whole genome shotgun (WGS) entry which is preliminary data.</text>
</comment>
<evidence type="ECO:0000313" key="3">
    <source>
        <dbReference type="Proteomes" id="UP001595900"/>
    </source>
</evidence>
<keyword evidence="1" id="KW-0812">Transmembrane</keyword>
<evidence type="ECO:0000256" key="1">
    <source>
        <dbReference type="SAM" id="Phobius"/>
    </source>
</evidence>
<keyword evidence="1" id="KW-0472">Membrane</keyword>
<gene>
    <name evidence="2" type="ORF">ACFOYW_16695</name>
</gene>
<feature type="transmembrane region" description="Helical" evidence="1">
    <location>
        <begin position="12"/>
        <end position="33"/>
    </location>
</feature>
<organism evidence="2 3">
    <name type="scientific">Gryllotalpicola reticulitermitis</name>
    <dbReference type="NCBI Taxonomy" id="1184153"/>
    <lineage>
        <taxon>Bacteria</taxon>
        <taxon>Bacillati</taxon>
        <taxon>Actinomycetota</taxon>
        <taxon>Actinomycetes</taxon>
        <taxon>Micrococcales</taxon>
        <taxon>Microbacteriaceae</taxon>
        <taxon>Gryllotalpicola</taxon>
    </lineage>
</organism>
<sequence length="220" mass="23502">MRTLHLRRRTVILLACILAAALVLIGIGIYGLLRGAPDASRTPAHAASAAPLVTPTAPATTPPVIRQDNPVVYARQVAADIFTWSTTGSVTRTGYLNALMRQADPDSPDLDGLYDDLNAYLPTAAQWQQLAAYSTRQSLTIWTAAIPKKAWDQALAEGGSTIPAGTSAVTIDGTRHRSGVWLGKPTRTSDEVSFTVFVTCQPTYSSCKLVRLSALGTPLR</sequence>
<keyword evidence="1" id="KW-1133">Transmembrane helix</keyword>
<protein>
    <recommendedName>
        <fullName evidence="4">Secreted protein</fullName>
    </recommendedName>
</protein>
<keyword evidence="3" id="KW-1185">Reference proteome</keyword>
<dbReference type="EMBL" id="JBHSCN010000017">
    <property type="protein sequence ID" value="MFC4245009.1"/>
    <property type="molecule type" value="Genomic_DNA"/>
</dbReference>
<accession>A0ABV8QCE6</accession>
<dbReference type="RefSeq" id="WP_390231586.1">
    <property type="nucleotide sequence ID" value="NZ_JBHSCN010000017.1"/>
</dbReference>
<name>A0ABV8QCE6_9MICO</name>
<evidence type="ECO:0000313" key="2">
    <source>
        <dbReference type="EMBL" id="MFC4245009.1"/>
    </source>
</evidence>
<dbReference type="Proteomes" id="UP001595900">
    <property type="component" value="Unassembled WGS sequence"/>
</dbReference>